<dbReference type="AlphaFoldDB" id="A0A067EQG3"/>
<dbReference type="SMR" id="A0A067EQG3"/>
<protein>
    <recommendedName>
        <fullName evidence="1">Fatty acyl-CoA reductase</fullName>
        <ecNumber evidence="1">1.2.1.84</ecNumber>
    </recommendedName>
</protein>
<organism evidence="3 4">
    <name type="scientific">Citrus sinensis</name>
    <name type="common">Sweet orange</name>
    <name type="synonym">Citrus aurantium var. sinensis</name>
    <dbReference type="NCBI Taxonomy" id="2711"/>
    <lineage>
        <taxon>Eukaryota</taxon>
        <taxon>Viridiplantae</taxon>
        <taxon>Streptophyta</taxon>
        <taxon>Embryophyta</taxon>
        <taxon>Tracheophyta</taxon>
        <taxon>Spermatophyta</taxon>
        <taxon>Magnoliopsida</taxon>
        <taxon>eudicotyledons</taxon>
        <taxon>Gunneridae</taxon>
        <taxon>Pentapetalae</taxon>
        <taxon>rosids</taxon>
        <taxon>malvids</taxon>
        <taxon>Sapindales</taxon>
        <taxon>Rutaceae</taxon>
        <taxon>Aurantioideae</taxon>
        <taxon>Citrus</taxon>
    </lineage>
</organism>
<dbReference type="EMBL" id="KK785014">
    <property type="protein sequence ID" value="KDO53452.1"/>
    <property type="molecule type" value="Genomic_DNA"/>
</dbReference>
<evidence type="ECO:0000259" key="2">
    <source>
        <dbReference type="Pfam" id="PF07993"/>
    </source>
</evidence>
<dbReference type="InterPro" id="IPR013120">
    <property type="entry name" value="FAR_NAD-bd"/>
</dbReference>
<comment type="similarity">
    <text evidence="1">Belongs to the fatty acyl-CoA reductase family.</text>
</comment>
<dbReference type="InterPro" id="IPR036291">
    <property type="entry name" value="NAD(P)-bd_dom_sf"/>
</dbReference>
<comment type="catalytic activity">
    <reaction evidence="1">
        <text>a long-chain fatty acyl-CoA + 2 NADPH + 2 H(+) = a long-chain primary fatty alcohol + 2 NADP(+) + CoA</text>
        <dbReference type="Rhea" id="RHEA:52716"/>
        <dbReference type="ChEBI" id="CHEBI:15378"/>
        <dbReference type="ChEBI" id="CHEBI:57287"/>
        <dbReference type="ChEBI" id="CHEBI:57783"/>
        <dbReference type="ChEBI" id="CHEBI:58349"/>
        <dbReference type="ChEBI" id="CHEBI:77396"/>
        <dbReference type="ChEBI" id="CHEBI:83139"/>
        <dbReference type="EC" id="1.2.1.84"/>
    </reaction>
</comment>
<dbReference type="PANTHER" id="PTHR11011:SF99">
    <property type="entry name" value="FATTY ACYL-COA REDUCTASE 3"/>
    <property type="match status" value="1"/>
</dbReference>
<dbReference type="Pfam" id="PF07993">
    <property type="entry name" value="NAD_binding_4"/>
    <property type="match status" value="1"/>
</dbReference>
<accession>A0A067EQG3</accession>
<keyword evidence="1" id="KW-0443">Lipid metabolism</keyword>
<feature type="non-terminal residue" evidence="3">
    <location>
        <position position="1"/>
    </location>
</feature>
<reference evidence="3 4" key="1">
    <citation type="submission" date="2014-04" db="EMBL/GenBank/DDBJ databases">
        <authorList>
            <consortium name="International Citrus Genome Consortium"/>
            <person name="Gmitter F."/>
            <person name="Chen C."/>
            <person name="Farmerie W."/>
            <person name="Harkins T."/>
            <person name="Desany B."/>
            <person name="Mohiuddin M."/>
            <person name="Kodira C."/>
            <person name="Borodovsky M."/>
            <person name="Lomsadze A."/>
            <person name="Burns P."/>
            <person name="Jenkins J."/>
            <person name="Prochnik S."/>
            <person name="Shu S."/>
            <person name="Chapman J."/>
            <person name="Pitluck S."/>
            <person name="Schmutz J."/>
            <person name="Rokhsar D."/>
        </authorList>
    </citation>
    <scope>NUCLEOTIDE SEQUENCE</scope>
</reference>
<dbReference type="GO" id="GO:0080019">
    <property type="term" value="F:alcohol-forming very long-chain fatty acyl-CoA reductase activity"/>
    <property type="evidence" value="ECO:0007669"/>
    <property type="project" value="InterPro"/>
</dbReference>
<evidence type="ECO:0000313" key="3">
    <source>
        <dbReference type="EMBL" id="KDO53452.1"/>
    </source>
</evidence>
<dbReference type="Proteomes" id="UP000027120">
    <property type="component" value="Unassembled WGS sequence"/>
</dbReference>
<keyword evidence="1" id="KW-0444">Lipid biosynthesis</keyword>
<sequence length="213" mass="23886">LLAKDLFRVLKQKWGTHLNSFISEKLTSIPGDISSEDLGLKDSNLKEELWNELDIIVNSAAATKFDERYDVAFDINTLGAIHAVNFAKKCVKQEVLVHLKISGLRTGLISENLPDGASELDVDVEMKVIAQKLHELKTEGASQNEITLSKKALGIERFSNDARMAKHYVFKFTKTKGETLMQQSKENLSLITIHPAILGDTYKEPFPGWVEYP</sequence>
<evidence type="ECO:0000256" key="1">
    <source>
        <dbReference type="RuleBase" id="RU363097"/>
    </source>
</evidence>
<dbReference type="EC" id="1.2.1.84" evidence="1"/>
<dbReference type="GO" id="GO:0006629">
    <property type="term" value="P:lipid metabolic process"/>
    <property type="evidence" value="ECO:0007669"/>
    <property type="project" value="UniProtKB-KW"/>
</dbReference>
<feature type="non-terminal residue" evidence="3">
    <location>
        <position position="213"/>
    </location>
</feature>
<keyword evidence="1" id="KW-0560">Oxidoreductase</keyword>
<feature type="domain" description="Thioester reductase (TE)" evidence="2">
    <location>
        <begin position="12"/>
        <end position="211"/>
    </location>
</feature>
<dbReference type="SUPFAM" id="SSF51735">
    <property type="entry name" value="NAD(P)-binding Rossmann-fold domains"/>
    <property type="match status" value="1"/>
</dbReference>
<evidence type="ECO:0000313" key="4">
    <source>
        <dbReference type="Proteomes" id="UP000027120"/>
    </source>
</evidence>
<dbReference type="GO" id="GO:0102965">
    <property type="term" value="F:alcohol-forming long-chain fatty acyl-CoA reductase activity"/>
    <property type="evidence" value="ECO:0007669"/>
    <property type="project" value="UniProtKB-EC"/>
</dbReference>
<proteinExistence type="inferred from homology"/>
<keyword evidence="4" id="KW-1185">Reference proteome</keyword>
<comment type="function">
    <text evidence="1">Catalyzes the reduction of fatty acyl-CoA to fatty alcohols.</text>
</comment>
<dbReference type="PANTHER" id="PTHR11011">
    <property type="entry name" value="MALE STERILITY PROTEIN 2-RELATED"/>
    <property type="match status" value="1"/>
</dbReference>
<keyword evidence="1" id="KW-0521">NADP</keyword>
<dbReference type="InterPro" id="IPR026055">
    <property type="entry name" value="FAR"/>
</dbReference>
<dbReference type="STRING" id="2711.A0A067EQG3"/>
<gene>
    <name evidence="3" type="ORF">CISIN_1g048272mg</name>
</gene>
<dbReference type="Gene3D" id="3.40.50.720">
    <property type="entry name" value="NAD(P)-binding Rossmann-like Domain"/>
    <property type="match status" value="1"/>
</dbReference>
<name>A0A067EQG3_CITSI</name>